<dbReference type="NCBIfam" id="TIGR00214">
    <property type="entry name" value="lipB"/>
    <property type="match status" value="1"/>
</dbReference>
<dbReference type="SUPFAM" id="SSF55681">
    <property type="entry name" value="Class II aaRS and biotin synthetases"/>
    <property type="match status" value="1"/>
</dbReference>
<dbReference type="AlphaFoldDB" id="A0A8S3UTW6"/>
<keyword evidence="14" id="KW-1185">Reference proteome</keyword>
<reference evidence="13" key="1">
    <citation type="submission" date="2021-03" db="EMBL/GenBank/DDBJ databases">
        <authorList>
            <person name="Bekaert M."/>
        </authorList>
    </citation>
    <scope>NUCLEOTIDE SEQUENCE</scope>
</reference>
<sequence>MLPAPMIWIMWMIVPGDSQYRSFHSPFTEYSSVSSIKCATVDMYNQDTEKTKIPLKIFTHDRRIRKGVFASSFADMVNKCKEKFTIAEGNHITFVLNEDGVEIDDEFFSTLTPNTILMILNEGETWNKHKIVSVLNLGRMGFLDAYKVQTKFARQHLDNMAGVHGAKGENVVLLVEHNPVYTIGIRSKDYSEEYEQKLKKLGAEFCRTDRGGLITYHGPGQLVAYPILNLKYFTPNMKWYICSMEKTMIGTCKHYGLNAHSTEDTGVWIGDRKIGAIGVHGRRYVTTHGVSLNCNTDLNWFKHIVPCGLEGKDVTSLSKEKGCDIDINDAVKPFLENFQRQFDCQLKYIDKENRGI</sequence>
<dbReference type="Gene3D" id="3.10.20.10">
    <property type="match status" value="1"/>
</dbReference>
<evidence type="ECO:0000256" key="1">
    <source>
        <dbReference type="ARBA" id="ARBA00004173"/>
    </source>
</evidence>
<dbReference type="Proteomes" id="UP000683360">
    <property type="component" value="Unassembled WGS sequence"/>
</dbReference>
<evidence type="ECO:0000256" key="5">
    <source>
        <dbReference type="ARBA" id="ARBA00022679"/>
    </source>
</evidence>
<evidence type="ECO:0000256" key="7">
    <source>
        <dbReference type="ARBA" id="ARBA00023315"/>
    </source>
</evidence>
<evidence type="ECO:0000256" key="3">
    <source>
        <dbReference type="ARBA" id="ARBA00007907"/>
    </source>
</evidence>
<organism evidence="13 14">
    <name type="scientific">Mytilus edulis</name>
    <name type="common">Blue mussel</name>
    <dbReference type="NCBI Taxonomy" id="6550"/>
    <lineage>
        <taxon>Eukaryota</taxon>
        <taxon>Metazoa</taxon>
        <taxon>Spiralia</taxon>
        <taxon>Lophotrochozoa</taxon>
        <taxon>Mollusca</taxon>
        <taxon>Bivalvia</taxon>
        <taxon>Autobranchia</taxon>
        <taxon>Pteriomorphia</taxon>
        <taxon>Mytilida</taxon>
        <taxon>Mytiloidea</taxon>
        <taxon>Mytilidae</taxon>
        <taxon>Mytilinae</taxon>
        <taxon>Mytilus</taxon>
    </lineage>
</organism>
<dbReference type="PROSITE" id="PS51733">
    <property type="entry name" value="BPL_LPL_CATALYTIC"/>
    <property type="match status" value="1"/>
</dbReference>
<dbReference type="SMART" id="SM00266">
    <property type="entry name" value="CAD"/>
    <property type="match status" value="1"/>
</dbReference>
<dbReference type="CDD" id="cd16444">
    <property type="entry name" value="LipB"/>
    <property type="match status" value="1"/>
</dbReference>
<evidence type="ECO:0000256" key="2">
    <source>
        <dbReference type="ARBA" id="ARBA00004821"/>
    </source>
</evidence>
<dbReference type="NCBIfam" id="NF010925">
    <property type="entry name" value="PRK14345.1"/>
    <property type="match status" value="1"/>
</dbReference>
<dbReference type="SUPFAM" id="SSF54277">
    <property type="entry name" value="CAD &amp; PB1 domains"/>
    <property type="match status" value="1"/>
</dbReference>
<dbReference type="Pfam" id="PF02017">
    <property type="entry name" value="CIDE-N"/>
    <property type="match status" value="1"/>
</dbReference>
<keyword evidence="7 13" id="KW-0012">Acyltransferase</keyword>
<evidence type="ECO:0000256" key="6">
    <source>
        <dbReference type="ARBA" id="ARBA00022703"/>
    </source>
</evidence>
<dbReference type="GO" id="GO:0005739">
    <property type="term" value="C:mitochondrion"/>
    <property type="evidence" value="ECO:0007669"/>
    <property type="project" value="UniProtKB-SubCell"/>
</dbReference>
<evidence type="ECO:0000259" key="11">
    <source>
        <dbReference type="PROSITE" id="PS51135"/>
    </source>
</evidence>
<dbReference type="InterPro" id="IPR003508">
    <property type="entry name" value="CIDE-N_dom"/>
</dbReference>
<comment type="caution">
    <text evidence="13">The sequence shown here is derived from an EMBL/GenBank/DDBJ whole genome shotgun (WGS) entry which is preliminary data.</text>
</comment>
<evidence type="ECO:0000256" key="8">
    <source>
        <dbReference type="ARBA" id="ARBA00030797"/>
    </source>
</evidence>
<evidence type="ECO:0000313" key="13">
    <source>
        <dbReference type="EMBL" id="CAG2246185.1"/>
    </source>
</evidence>
<protein>
    <recommendedName>
        <fullName evidence="4">lipoyl(octanoyl) transferase</fullName>
        <ecNumber evidence="4">2.3.1.181</ecNumber>
    </recommendedName>
    <alternativeName>
        <fullName evidence="8">Lipoate-protein ligase B</fullName>
    </alternativeName>
    <alternativeName>
        <fullName evidence="9">Lipoyl/octanoyl transferase</fullName>
    </alternativeName>
</protein>
<dbReference type="PANTHER" id="PTHR10993">
    <property type="entry name" value="OCTANOYLTRANSFERASE"/>
    <property type="match status" value="1"/>
</dbReference>
<dbReference type="InterPro" id="IPR045864">
    <property type="entry name" value="aa-tRNA-synth_II/BPL/LPL"/>
</dbReference>
<dbReference type="OrthoDB" id="19908at2759"/>
<dbReference type="EC" id="2.3.1.181" evidence="4"/>
<proteinExistence type="inferred from homology"/>
<evidence type="ECO:0000259" key="12">
    <source>
        <dbReference type="PROSITE" id="PS51733"/>
    </source>
</evidence>
<dbReference type="InterPro" id="IPR020605">
    <property type="entry name" value="Octanoyltransferase_CS"/>
</dbReference>
<comment type="subcellular location">
    <subcellularLocation>
        <location evidence="1">Mitochondrion</location>
    </subcellularLocation>
</comment>
<gene>
    <name evidence="13" type="ORF">MEDL_58177</name>
</gene>
<dbReference type="Gene3D" id="3.30.930.10">
    <property type="entry name" value="Bira Bifunctional Protein, Domain 2"/>
    <property type="match status" value="1"/>
</dbReference>
<dbReference type="GO" id="GO:0009249">
    <property type="term" value="P:protein lipoylation"/>
    <property type="evidence" value="ECO:0007669"/>
    <property type="project" value="InterPro"/>
</dbReference>
<evidence type="ECO:0000256" key="10">
    <source>
        <dbReference type="PROSITE-ProRule" id="PRU00447"/>
    </source>
</evidence>
<evidence type="ECO:0000256" key="9">
    <source>
        <dbReference type="ARBA" id="ARBA00033331"/>
    </source>
</evidence>
<evidence type="ECO:0000256" key="4">
    <source>
        <dbReference type="ARBA" id="ARBA00012334"/>
    </source>
</evidence>
<keyword evidence="6 10" id="KW-0053">Apoptosis</keyword>
<comment type="pathway">
    <text evidence="2">Protein modification; protein lipoylation via endogenous pathway; protein N(6)-(lipoyl)lysine from octanoyl-[acyl-carrier-protein]: step 1/2.</text>
</comment>
<accession>A0A8S3UTW6</accession>
<dbReference type="HAMAP" id="MF_00013">
    <property type="entry name" value="LipB"/>
    <property type="match status" value="1"/>
</dbReference>
<feature type="domain" description="BPL/LPL catalytic" evidence="12">
    <location>
        <begin position="166"/>
        <end position="346"/>
    </location>
</feature>
<dbReference type="InterPro" id="IPR000544">
    <property type="entry name" value="Octanoyltransferase"/>
</dbReference>
<dbReference type="FunFam" id="3.30.930.10:FF:000035">
    <property type="entry name" value="Putative lipoyltransferase 2, mitochondrial"/>
    <property type="match status" value="1"/>
</dbReference>
<name>A0A8S3UTW6_MYTED</name>
<dbReference type="PROSITE" id="PS51135">
    <property type="entry name" value="CIDE_N"/>
    <property type="match status" value="1"/>
</dbReference>
<dbReference type="GO" id="GO:0006915">
    <property type="term" value="P:apoptotic process"/>
    <property type="evidence" value="ECO:0007669"/>
    <property type="project" value="UniProtKB-UniRule"/>
</dbReference>
<dbReference type="InterPro" id="IPR004143">
    <property type="entry name" value="BPL_LPL_catalytic"/>
</dbReference>
<comment type="similarity">
    <text evidence="3">Belongs to the LipB family.</text>
</comment>
<dbReference type="EMBL" id="CAJPWZ010002840">
    <property type="protein sequence ID" value="CAG2246185.1"/>
    <property type="molecule type" value="Genomic_DNA"/>
</dbReference>
<dbReference type="PROSITE" id="PS01313">
    <property type="entry name" value="LIPB"/>
    <property type="match status" value="1"/>
</dbReference>
<keyword evidence="5 13" id="KW-0808">Transferase</keyword>
<evidence type="ECO:0000313" key="14">
    <source>
        <dbReference type="Proteomes" id="UP000683360"/>
    </source>
</evidence>
<feature type="domain" description="CIDE-N" evidence="11">
    <location>
        <begin position="51"/>
        <end position="128"/>
    </location>
</feature>
<dbReference type="PANTHER" id="PTHR10993:SF7">
    <property type="entry name" value="LIPOYLTRANSFERASE 2, MITOCHONDRIAL-RELATED"/>
    <property type="match status" value="1"/>
</dbReference>
<dbReference type="GO" id="GO:0033819">
    <property type="term" value="F:lipoyl(octanoyl) transferase activity"/>
    <property type="evidence" value="ECO:0007669"/>
    <property type="project" value="UniProtKB-EC"/>
</dbReference>
<dbReference type="Pfam" id="PF21948">
    <property type="entry name" value="LplA-B_cat"/>
    <property type="match status" value="1"/>
</dbReference>